<name>A0A843W3T5_COLES</name>
<organism evidence="1 2">
    <name type="scientific">Colocasia esculenta</name>
    <name type="common">Wild taro</name>
    <name type="synonym">Arum esculentum</name>
    <dbReference type="NCBI Taxonomy" id="4460"/>
    <lineage>
        <taxon>Eukaryota</taxon>
        <taxon>Viridiplantae</taxon>
        <taxon>Streptophyta</taxon>
        <taxon>Embryophyta</taxon>
        <taxon>Tracheophyta</taxon>
        <taxon>Spermatophyta</taxon>
        <taxon>Magnoliopsida</taxon>
        <taxon>Liliopsida</taxon>
        <taxon>Araceae</taxon>
        <taxon>Aroideae</taxon>
        <taxon>Colocasieae</taxon>
        <taxon>Colocasia</taxon>
    </lineage>
</organism>
<comment type="caution">
    <text evidence="1">The sequence shown here is derived from an EMBL/GenBank/DDBJ whole genome shotgun (WGS) entry which is preliminary data.</text>
</comment>
<evidence type="ECO:0000313" key="1">
    <source>
        <dbReference type="EMBL" id="MQL99674.1"/>
    </source>
</evidence>
<gene>
    <name evidence="1" type="ORF">Taro_032398</name>
</gene>
<proteinExistence type="predicted"/>
<reference evidence="1" key="1">
    <citation type="submission" date="2017-07" db="EMBL/GenBank/DDBJ databases">
        <title>Taro Niue Genome Assembly and Annotation.</title>
        <authorList>
            <person name="Atibalentja N."/>
            <person name="Keating K."/>
            <person name="Fields C.J."/>
        </authorList>
    </citation>
    <scope>NUCLEOTIDE SEQUENCE</scope>
    <source>
        <strain evidence="1">Niue_2</strain>
        <tissue evidence="1">Leaf</tissue>
    </source>
</reference>
<dbReference type="AlphaFoldDB" id="A0A843W3T5"/>
<accession>A0A843W3T5</accession>
<evidence type="ECO:0000313" key="2">
    <source>
        <dbReference type="Proteomes" id="UP000652761"/>
    </source>
</evidence>
<sequence length="266" mass="28890">MVSLGFLASTFVDSTGSAGVVFGLTRVVVESSFASALLEFLLLWLGSGRLGRYSGIRAQGSNEICNELITMAIPKKGSECKLRESVAAIAGCASCERGCCFARAAVGFILGLRVYVGLTSFARAKQILVCRVAPLVECCDTYLWLLPALCWLVANSGEVLPEFFSVGSGEELFVVVLVRVPLPLGLLLYSLKSSTVLPPWFEASVVCFPELLVVVRVRFALGTVPGLTVPWWFCWRFSQNQFVMLPLSAVFFTVGRLFGLRSGDDF</sequence>
<keyword evidence="2" id="KW-1185">Reference proteome</keyword>
<protein>
    <submittedName>
        <fullName evidence="1">Uncharacterized protein</fullName>
    </submittedName>
</protein>
<dbReference type="EMBL" id="NMUH01002391">
    <property type="protein sequence ID" value="MQL99674.1"/>
    <property type="molecule type" value="Genomic_DNA"/>
</dbReference>
<dbReference type="Proteomes" id="UP000652761">
    <property type="component" value="Unassembled WGS sequence"/>
</dbReference>